<sequence>MSEAVVFTEYGPPEVLHVVDLEPREPGPREVRVRVRAAGVQPFDNLFRSGATKGYVPAKFPQQTGNELAGVVESIGAEVTEFREGDEVLGWVALAAFAEHAIVPADQLVAKPTTMPWAEAGALSASGQTAHTALAILGVTRGETVLIHAAAGGVGSMAVQIAVAQGAHVIGTASARNHDYLCGLRAIPVQYGDGLLDRVPSRPDAVLDAIGTDESLRASAKLASRIGTVAFNPLAAQLGVRQLSTDRSTRRLQALVDLYEAGQLRVHVQSTYGLREAAAAHREVETGHVRGKVVLMP</sequence>
<dbReference type="EMBL" id="JBHRZH010000006">
    <property type="protein sequence ID" value="MFC3760709.1"/>
    <property type="molecule type" value="Genomic_DNA"/>
</dbReference>
<protein>
    <submittedName>
        <fullName evidence="3">NADP-dependent oxidoreductase</fullName>
        <ecNumber evidence="3">1.-.-.-</ecNumber>
    </submittedName>
</protein>
<dbReference type="Gene3D" id="3.40.50.720">
    <property type="entry name" value="NAD(P)-binding Rossmann-like Domain"/>
    <property type="match status" value="1"/>
</dbReference>
<organism evidence="3 4">
    <name type="scientific">Tenggerimyces flavus</name>
    <dbReference type="NCBI Taxonomy" id="1708749"/>
    <lineage>
        <taxon>Bacteria</taxon>
        <taxon>Bacillati</taxon>
        <taxon>Actinomycetota</taxon>
        <taxon>Actinomycetes</taxon>
        <taxon>Propionibacteriales</taxon>
        <taxon>Nocardioidaceae</taxon>
        <taxon>Tenggerimyces</taxon>
    </lineage>
</organism>
<dbReference type="Gene3D" id="3.90.180.10">
    <property type="entry name" value="Medium-chain alcohol dehydrogenases, catalytic domain"/>
    <property type="match status" value="1"/>
</dbReference>
<dbReference type="Proteomes" id="UP001595699">
    <property type="component" value="Unassembled WGS sequence"/>
</dbReference>
<reference evidence="4" key="1">
    <citation type="journal article" date="2019" name="Int. J. Syst. Evol. Microbiol.">
        <title>The Global Catalogue of Microorganisms (GCM) 10K type strain sequencing project: providing services to taxonomists for standard genome sequencing and annotation.</title>
        <authorList>
            <consortium name="The Broad Institute Genomics Platform"/>
            <consortium name="The Broad Institute Genome Sequencing Center for Infectious Disease"/>
            <person name="Wu L."/>
            <person name="Ma J."/>
        </authorList>
    </citation>
    <scope>NUCLEOTIDE SEQUENCE [LARGE SCALE GENOMIC DNA]</scope>
    <source>
        <strain evidence="4">CGMCC 4.7241</strain>
    </source>
</reference>
<dbReference type="Pfam" id="PF13602">
    <property type="entry name" value="ADH_zinc_N_2"/>
    <property type="match status" value="1"/>
</dbReference>
<evidence type="ECO:0000259" key="2">
    <source>
        <dbReference type="SMART" id="SM00829"/>
    </source>
</evidence>
<dbReference type="InterPro" id="IPR011032">
    <property type="entry name" value="GroES-like_sf"/>
</dbReference>
<gene>
    <name evidence="3" type="ORF">ACFOUW_07655</name>
</gene>
<dbReference type="InterPro" id="IPR036291">
    <property type="entry name" value="NAD(P)-bd_dom_sf"/>
</dbReference>
<evidence type="ECO:0000313" key="4">
    <source>
        <dbReference type="Proteomes" id="UP001595699"/>
    </source>
</evidence>
<feature type="domain" description="Enoyl reductase (ER)" evidence="2">
    <location>
        <begin position="11"/>
        <end position="295"/>
    </location>
</feature>
<keyword evidence="3" id="KW-0560">Oxidoreductase</keyword>
<dbReference type="InterPro" id="IPR020843">
    <property type="entry name" value="ER"/>
</dbReference>
<dbReference type="SUPFAM" id="SSF51735">
    <property type="entry name" value="NAD(P)-binding Rossmann-fold domains"/>
    <property type="match status" value="1"/>
</dbReference>
<dbReference type="InterPro" id="IPR013154">
    <property type="entry name" value="ADH-like_N"/>
</dbReference>
<dbReference type="CDD" id="cd05289">
    <property type="entry name" value="MDR_like_2"/>
    <property type="match status" value="1"/>
</dbReference>
<dbReference type="PANTHER" id="PTHR44154">
    <property type="entry name" value="QUINONE OXIDOREDUCTASE"/>
    <property type="match status" value="1"/>
</dbReference>
<dbReference type="RefSeq" id="WP_205116962.1">
    <property type="nucleotide sequence ID" value="NZ_JAFBCM010000001.1"/>
</dbReference>
<proteinExistence type="predicted"/>
<dbReference type="EC" id="1.-.-.-" evidence="3"/>
<dbReference type="PANTHER" id="PTHR44154:SF1">
    <property type="entry name" value="QUINONE OXIDOREDUCTASE"/>
    <property type="match status" value="1"/>
</dbReference>
<keyword evidence="1" id="KW-0521">NADP</keyword>
<accession>A0ABV7Y8J4</accession>
<dbReference type="SMART" id="SM00829">
    <property type="entry name" value="PKS_ER"/>
    <property type="match status" value="1"/>
</dbReference>
<dbReference type="GO" id="GO:0016491">
    <property type="term" value="F:oxidoreductase activity"/>
    <property type="evidence" value="ECO:0007669"/>
    <property type="project" value="UniProtKB-KW"/>
</dbReference>
<dbReference type="InterPro" id="IPR051603">
    <property type="entry name" value="Zinc-ADH_QOR/CCCR"/>
</dbReference>
<evidence type="ECO:0000256" key="1">
    <source>
        <dbReference type="ARBA" id="ARBA00022857"/>
    </source>
</evidence>
<comment type="caution">
    <text evidence="3">The sequence shown here is derived from an EMBL/GenBank/DDBJ whole genome shotgun (WGS) entry which is preliminary data.</text>
</comment>
<dbReference type="SUPFAM" id="SSF50129">
    <property type="entry name" value="GroES-like"/>
    <property type="match status" value="1"/>
</dbReference>
<dbReference type="Pfam" id="PF08240">
    <property type="entry name" value="ADH_N"/>
    <property type="match status" value="1"/>
</dbReference>
<evidence type="ECO:0000313" key="3">
    <source>
        <dbReference type="EMBL" id="MFC3760709.1"/>
    </source>
</evidence>
<keyword evidence="4" id="KW-1185">Reference proteome</keyword>
<name>A0ABV7Y8J4_9ACTN</name>